<dbReference type="SUPFAM" id="SSF51690">
    <property type="entry name" value="Nicotinate/Quinolinate PRTase C-terminal domain-like"/>
    <property type="match status" value="1"/>
</dbReference>
<dbReference type="Gene3D" id="3.20.20.70">
    <property type="entry name" value="Aldolase class I"/>
    <property type="match status" value="1"/>
</dbReference>
<reference evidence="13 14" key="1">
    <citation type="submission" date="2019-03" db="EMBL/GenBank/DDBJ databases">
        <title>Draft Genome Sequence of Desulfosporosinus fructosivorans Strain 63.6F, Isolated from Marine Sediment in the Baltic Sea.</title>
        <authorList>
            <person name="Hausmann B."/>
            <person name="Vandieken V."/>
            <person name="Pjevac P."/>
            <person name="Schreck K."/>
            <person name="Herbold C.W."/>
            <person name="Loy A."/>
        </authorList>
    </citation>
    <scope>NUCLEOTIDE SEQUENCE [LARGE SCALE GENOMIC DNA]</scope>
    <source>
        <strain evidence="13 14">63.6F</strain>
    </source>
</reference>
<keyword evidence="6 9" id="KW-0662">Pyridine nucleotide biosynthesis</keyword>
<feature type="domain" description="Nicotinate/nicotinamide phosphoribosyltransferase" evidence="10">
    <location>
        <begin position="151"/>
        <end position="317"/>
    </location>
</feature>
<dbReference type="NCBIfam" id="TIGR01513">
    <property type="entry name" value="NAPRTase_put"/>
    <property type="match status" value="1"/>
</dbReference>
<evidence type="ECO:0000256" key="9">
    <source>
        <dbReference type="RuleBase" id="RU365100"/>
    </source>
</evidence>
<dbReference type="NCBIfam" id="NF009131">
    <property type="entry name" value="PRK12484.1"/>
    <property type="match status" value="1"/>
</dbReference>
<dbReference type="PANTHER" id="PTHR11098">
    <property type="entry name" value="NICOTINATE PHOSPHORIBOSYLTRANSFERASE"/>
    <property type="match status" value="1"/>
</dbReference>
<dbReference type="GO" id="GO:0034355">
    <property type="term" value="P:NAD+ biosynthetic process via the salvage pathway"/>
    <property type="evidence" value="ECO:0007669"/>
    <property type="project" value="TreeGrafter"/>
</dbReference>
<dbReference type="NCBIfam" id="NF006695">
    <property type="entry name" value="PRK09243.1-2"/>
    <property type="match status" value="1"/>
</dbReference>
<dbReference type="Pfam" id="PF04095">
    <property type="entry name" value="NAPRTase"/>
    <property type="match status" value="1"/>
</dbReference>
<evidence type="ECO:0000259" key="12">
    <source>
        <dbReference type="Pfam" id="PF17956"/>
    </source>
</evidence>
<evidence type="ECO:0000256" key="7">
    <source>
        <dbReference type="ARBA" id="ARBA00022679"/>
    </source>
</evidence>
<dbReference type="CDD" id="cd01570">
    <property type="entry name" value="NAPRTase_A"/>
    <property type="match status" value="1"/>
</dbReference>
<accession>A0A4Z0QYG7</accession>
<dbReference type="InterPro" id="IPR036068">
    <property type="entry name" value="Nicotinate_pribotase-like_C"/>
</dbReference>
<dbReference type="EMBL" id="SPQQ01000010">
    <property type="protein sequence ID" value="TGE35822.1"/>
    <property type="molecule type" value="Genomic_DNA"/>
</dbReference>
<evidence type="ECO:0000256" key="6">
    <source>
        <dbReference type="ARBA" id="ARBA00022642"/>
    </source>
</evidence>
<dbReference type="RefSeq" id="WP_135550727.1">
    <property type="nucleotide sequence ID" value="NZ_SPQQ01000010.1"/>
</dbReference>
<comment type="caution">
    <text evidence="13">The sequence shown here is derived from an EMBL/GenBank/DDBJ whole genome shotgun (WGS) entry which is preliminary data.</text>
</comment>
<comment type="similarity">
    <text evidence="2 9">Belongs to the NAPRTase family.</text>
</comment>
<dbReference type="GO" id="GO:0004516">
    <property type="term" value="F:nicotinate phosphoribosyltransferase activity"/>
    <property type="evidence" value="ECO:0007669"/>
    <property type="project" value="UniProtKB-UniRule"/>
</dbReference>
<dbReference type="GO" id="GO:0005829">
    <property type="term" value="C:cytosol"/>
    <property type="evidence" value="ECO:0007669"/>
    <property type="project" value="TreeGrafter"/>
</dbReference>
<evidence type="ECO:0000256" key="5">
    <source>
        <dbReference type="ARBA" id="ARBA00022598"/>
    </source>
</evidence>
<dbReference type="Proteomes" id="UP000298460">
    <property type="component" value="Unassembled WGS sequence"/>
</dbReference>
<feature type="domain" description="Nicotinate phosphoribosyltransferase C-terminal" evidence="12">
    <location>
        <begin position="358"/>
        <end position="466"/>
    </location>
</feature>
<dbReference type="SUPFAM" id="SSF54675">
    <property type="entry name" value="Nicotinate/Quinolinate PRTase N-terminal domain-like"/>
    <property type="match status" value="1"/>
</dbReference>
<evidence type="ECO:0000256" key="3">
    <source>
        <dbReference type="ARBA" id="ARBA00013236"/>
    </source>
</evidence>
<keyword evidence="13" id="KW-0328">Glycosyltransferase</keyword>
<organism evidence="13 14">
    <name type="scientific">Desulfosporosinus fructosivorans</name>
    <dbReference type="NCBI Taxonomy" id="2018669"/>
    <lineage>
        <taxon>Bacteria</taxon>
        <taxon>Bacillati</taxon>
        <taxon>Bacillota</taxon>
        <taxon>Clostridia</taxon>
        <taxon>Eubacteriales</taxon>
        <taxon>Desulfitobacteriaceae</taxon>
        <taxon>Desulfosporosinus</taxon>
    </lineage>
</organism>
<keyword evidence="5 9" id="KW-0436">Ligase</keyword>
<dbReference type="InterPro" id="IPR006405">
    <property type="entry name" value="Nic_PRibTrfase_pncB"/>
</dbReference>
<dbReference type="GO" id="GO:0047280">
    <property type="term" value="F:nicotinamide phosphoribosyltransferase activity"/>
    <property type="evidence" value="ECO:0007669"/>
    <property type="project" value="UniProtKB-ARBA"/>
</dbReference>
<evidence type="ECO:0000256" key="4">
    <source>
        <dbReference type="ARBA" id="ARBA00022553"/>
    </source>
</evidence>
<dbReference type="FunFam" id="3.20.20.70:FF:000076">
    <property type="entry name" value="Nicotinate phosphoribosyltransferase"/>
    <property type="match status" value="1"/>
</dbReference>
<proteinExistence type="inferred from homology"/>
<keyword evidence="4" id="KW-0597">Phosphoprotein</keyword>
<keyword evidence="14" id="KW-1185">Reference proteome</keyword>
<sequence>MQNLTMLTDLYQLTMMQGYYMNGCRDKEAVFDVFFRTLPFKGGYVLAAGLEQVVEYIENLTFGEEDLAYLRSLNLFTEDFIEELRNFRFTGDIDAIPEGTPVFPFEPLIRIKGRIMETQLLETAILNLVNFQSLIATKASRVVSAAHGGSVMEFGLRRAQGPDAGVLGARAAFIGGCQSTSNVLAGKRYGIPVSGTQAHSWIQCFPTELEAFRAYARTFPDKCLLLVDTYNVIKSGVPNAIKVGLELEAEGHHFVGIRLDSGDLTYLSREARRMLDVAGLKSAIIVGSNDLDEETIFAIKAQGAAIDAWGVGTSLITSKDSPSLGGVYKLAAEGEQNVFQPRLKVSENISKITNPGIKKVVRFYDRAGKAMADLITLENEVFTEGKPLTIFDPVQTWKQKTLKNFSTRDLMIPVFRGGKRVYDLPKLTEVQEYAKIELDTLWDEVKRLTNPHSYIVDLSTNLFELKQKLLLTIHQDILANNQNQGVDQNVDR</sequence>
<dbReference type="InterPro" id="IPR041619">
    <property type="entry name" value="NAPRTase_C"/>
</dbReference>
<protein>
    <recommendedName>
        <fullName evidence="3 9">Nicotinate phosphoribosyltransferase</fullName>
        <ecNumber evidence="3 9">6.3.4.21</ecNumber>
    </recommendedName>
</protein>
<dbReference type="Gene3D" id="3.20.140.10">
    <property type="entry name" value="nicotinate phosphoribosyltransferase"/>
    <property type="match status" value="1"/>
</dbReference>
<dbReference type="UniPathway" id="UPA00253">
    <property type="reaction ID" value="UER00457"/>
</dbReference>
<evidence type="ECO:0000259" key="11">
    <source>
        <dbReference type="Pfam" id="PF17767"/>
    </source>
</evidence>
<evidence type="ECO:0000313" key="13">
    <source>
        <dbReference type="EMBL" id="TGE35822.1"/>
    </source>
</evidence>
<dbReference type="InterPro" id="IPR013785">
    <property type="entry name" value="Aldolase_TIM"/>
</dbReference>
<dbReference type="Pfam" id="PF17956">
    <property type="entry name" value="NAPRTase_C"/>
    <property type="match status" value="1"/>
</dbReference>
<dbReference type="PANTHER" id="PTHR11098:SF1">
    <property type="entry name" value="NICOTINATE PHOSPHORIBOSYLTRANSFERASE"/>
    <property type="match status" value="1"/>
</dbReference>
<gene>
    <name evidence="13" type="ORF">E4K67_22120</name>
</gene>
<dbReference type="Pfam" id="PF17767">
    <property type="entry name" value="NAPRTase_N"/>
    <property type="match status" value="1"/>
</dbReference>
<feature type="domain" description="Nicotinate phosphoribosyltransferase N-terminal" evidence="11">
    <location>
        <begin position="6"/>
        <end position="130"/>
    </location>
</feature>
<evidence type="ECO:0000313" key="14">
    <source>
        <dbReference type="Proteomes" id="UP000298460"/>
    </source>
</evidence>
<evidence type="ECO:0000256" key="2">
    <source>
        <dbReference type="ARBA" id="ARBA00010897"/>
    </source>
</evidence>
<dbReference type="AlphaFoldDB" id="A0A4Z0QYG7"/>
<dbReference type="InterPro" id="IPR040727">
    <property type="entry name" value="NAPRTase_N"/>
</dbReference>
<dbReference type="EC" id="6.3.4.21" evidence="3 9"/>
<name>A0A4Z0QYG7_9FIRM</name>
<comment type="PTM">
    <text evidence="9">Transiently phosphorylated on a His residue during the reaction cycle. Phosphorylation strongly increases the affinity for substrates and increases the rate of nicotinate D-ribonucleotide production. Dephosphorylation regenerates the low-affinity form of the enzyme, leading to product release.</text>
</comment>
<comment type="pathway">
    <text evidence="1 9">Cofactor biosynthesis; NAD(+) biosynthesis; nicotinate D-ribonucleotide from nicotinate: step 1/1.</text>
</comment>
<comment type="function">
    <text evidence="9">Catalyzes the first step in the biosynthesis of NAD from nicotinic acid, the ATP-dependent synthesis of beta-nicotinate D-ribonucleotide from nicotinate and 5-phospho-D-ribose 1-phosphate.</text>
</comment>
<evidence type="ECO:0000259" key="10">
    <source>
        <dbReference type="Pfam" id="PF04095"/>
    </source>
</evidence>
<dbReference type="OrthoDB" id="9770610at2"/>
<evidence type="ECO:0000256" key="1">
    <source>
        <dbReference type="ARBA" id="ARBA00004952"/>
    </source>
</evidence>
<dbReference type="PIRSF" id="PIRSF000484">
    <property type="entry name" value="NAPRT"/>
    <property type="match status" value="1"/>
</dbReference>
<comment type="catalytic activity">
    <reaction evidence="8 9">
        <text>5-phospho-alpha-D-ribose 1-diphosphate + nicotinate + ATP + H2O = nicotinate beta-D-ribonucleotide + ADP + phosphate + diphosphate</text>
        <dbReference type="Rhea" id="RHEA:36163"/>
        <dbReference type="ChEBI" id="CHEBI:15377"/>
        <dbReference type="ChEBI" id="CHEBI:30616"/>
        <dbReference type="ChEBI" id="CHEBI:32544"/>
        <dbReference type="ChEBI" id="CHEBI:33019"/>
        <dbReference type="ChEBI" id="CHEBI:43474"/>
        <dbReference type="ChEBI" id="CHEBI:57502"/>
        <dbReference type="ChEBI" id="CHEBI:58017"/>
        <dbReference type="ChEBI" id="CHEBI:456216"/>
        <dbReference type="EC" id="6.3.4.21"/>
    </reaction>
</comment>
<dbReference type="InterPro" id="IPR041525">
    <property type="entry name" value="N/Namide_PRibTrfase"/>
</dbReference>
<evidence type="ECO:0000256" key="8">
    <source>
        <dbReference type="ARBA" id="ARBA00048668"/>
    </source>
</evidence>
<dbReference type="InterPro" id="IPR007229">
    <property type="entry name" value="Nic_PRibTrfase-Fam"/>
</dbReference>
<keyword evidence="7 9" id="KW-0808">Transferase</keyword>